<proteinExistence type="predicted"/>
<accession>A0A1I5EJJ9</accession>
<protein>
    <submittedName>
        <fullName evidence="2">RES domain-containing protein</fullName>
    </submittedName>
</protein>
<evidence type="ECO:0000313" key="3">
    <source>
        <dbReference type="Proteomes" id="UP000198968"/>
    </source>
</evidence>
<gene>
    <name evidence="2" type="ORF">SAMN05428971_2963</name>
</gene>
<evidence type="ECO:0000313" key="2">
    <source>
        <dbReference type="EMBL" id="SFO11516.1"/>
    </source>
</evidence>
<reference evidence="3" key="1">
    <citation type="submission" date="2016-10" db="EMBL/GenBank/DDBJ databases">
        <authorList>
            <person name="Varghese N."/>
            <person name="Submissions S."/>
        </authorList>
    </citation>
    <scope>NUCLEOTIDE SEQUENCE [LARGE SCALE GENOMIC DNA]</scope>
    <source>
        <strain evidence="3">OV426</strain>
    </source>
</reference>
<dbReference type="Proteomes" id="UP000198968">
    <property type="component" value="Unassembled WGS sequence"/>
</dbReference>
<organism evidence="2 3">
    <name type="scientific">Candidatus Pantoea varia</name>
    <dbReference type="NCBI Taxonomy" id="1881036"/>
    <lineage>
        <taxon>Bacteria</taxon>
        <taxon>Pseudomonadati</taxon>
        <taxon>Pseudomonadota</taxon>
        <taxon>Gammaproteobacteria</taxon>
        <taxon>Enterobacterales</taxon>
        <taxon>Erwiniaceae</taxon>
        <taxon>Pantoea</taxon>
    </lineage>
</organism>
<name>A0A1I5EJJ9_9GAMM</name>
<dbReference type="RefSeq" id="WP_090964907.1">
    <property type="nucleotide sequence ID" value="NZ_FOVG01000003.1"/>
</dbReference>
<keyword evidence="3" id="KW-1185">Reference proteome</keyword>
<dbReference type="OrthoDB" id="9789501at2"/>
<feature type="domain" description="RES" evidence="1">
    <location>
        <begin position="15"/>
        <end position="140"/>
    </location>
</feature>
<dbReference type="Pfam" id="PF08808">
    <property type="entry name" value="RES"/>
    <property type="match status" value="1"/>
</dbReference>
<sequence>MILYRLTKTKYLSTAWTGFGAKEAGGRWNSIGISMVYVSETASLTLLETLVHLHSAHILDAFTLLRIDVPDALIQTADSSELPVNWADEDAPAELADYGDAWCSACDAVALRVPSALSPVEHNYLLNPEHPEFPRIVQQAEAIPFRFDRRLKPDRK</sequence>
<dbReference type="InterPro" id="IPR014914">
    <property type="entry name" value="RES_dom"/>
</dbReference>
<dbReference type="AlphaFoldDB" id="A0A1I5EJJ9"/>
<dbReference type="SMART" id="SM00953">
    <property type="entry name" value="RES"/>
    <property type="match status" value="1"/>
</dbReference>
<evidence type="ECO:0000259" key="1">
    <source>
        <dbReference type="SMART" id="SM00953"/>
    </source>
</evidence>
<dbReference type="EMBL" id="FOVG01000003">
    <property type="protein sequence ID" value="SFO11516.1"/>
    <property type="molecule type" value="Genomic_DNA"/>
</dbReference>